<keyword evidence="2" id="KW-1185">Reference proteome</keyword>
<evidence type="ECO:0000313" key="2">
    <source>
        <dbReference type="Proteomes" id="UP001597472"/>
    </source>
</evidence>
<dbReference type="EMBL" id="JBHULS010000006">
    <property type="protein sequence ID" value="MFD2552526.1"/>
    <property type="molecule type" value="Genomic_DNA"/>
</dbReference>
<gene>
    <name evidence="1" type="ORF">ACFSQP_11955</name>
</gene>
<organism evidence="1 2">
    <name type="scientific">Bizionia sediminis</name>
    <dbReference type="NCBI Taxonomy" id="1737064"/>
    <lineage>
        <taxon>Bacteria</taxon>
        <taxon>Pseudomonadati</taxon>
        <taxon>Bacteroidota</taxon>
        <taxon>Flavobacteriia</taxon>
        <taxon>Flavobacteriales</taxon>
        <taxon>Flavobacteriaceae</taxon>
        <taxon>Bizionia</taxon>
    </lineage>
</organism>
<sequence length="201" mass="22475">MKAVNLKISLLVFSILGFTILLQSCSEDNSTEQIANQTDNFNLISPNGKILANKTDDLKEMILRNSEIQVPKDEINFESINFVENEKATLAIISFIIDNENKSMLVPLEINDGYSLLIDNENLIIRKNDNFEKQNFNIEDAIFLEDDINKSENYASRTAYVCNGGCCGWADMGNNHYHCGCPSAKLILTTGGNCQIQVIPD</sequence>
<dbReference type="Proteomes" id="UP001597472">
    <property type="component" value="Unassembled WGS sequence"/>
</dbReference>
<protein>
    <recommendedName>
        <fullName evidence="3">Kazal-like domain-containing protein</fullName>
    </recommendedName>
</protein>
<accession>A0ABW5KVB0</accession>
<evidence type="ECO:0000313" key="1">
    <source>
        <dbReference type="EMBL" id="MFD2552526.1"/>
    </source>
</evidence>
<dbReference type="RefSeq" id="WP_376894813.1">
    <property type="nucleotide sequence ID" value="NZ_JBHULS010000006.1"/>
</dbReference>
<dbReference type="PROSITE" id="PS51257">
    <property type="entry name" value="PROKAR_LIPOPROTEIN"/>
    <property type="match status" value="1"/>
</dbReference>
<comment type="caution">
    <text evidence="1">The sequence shown here is derived from an EMBL/GenBank/DDBJ whole genome shotgun (WGS) entry which is preliminary data.</text>
</comment>
<evidence type="ECO:0008006" key="3">
    <source>
        <dbReference type="Google" id="ProtNLM"/>
    </source>
</evidence>
<proteinExistence type="predicted"/>
<reference evidence="2" key="1">
    <citation type="journal article" date="2019" name="Int. J. Syst. Evol. Microbiol.">
        <title>The Global Catalogue of Microorganisms (GCM) 10K type strain sequencing project: providing services to taxonomists for standard genome sequencing and annotation.</title>
        <authorList>
            <consortium name="The Broad Institute Genomics Platform"/>
            <consortium name="The Broad Institute Genome Sequencing Center for Infectious Disease"/>
            <person name="Wu L."/>
            <person name="Ma J."/>
        </authorList>
    </citation>
    <scope>NUCLEOTIDE SEQUENCE [LARGE SCALE GENOMIC DNA]</scope>
    <source>
        <strain evidence="2">KCTC 42587</strain>
    </source>
</reference>
<name>A0ABW5KVB0_9FLAO</name>